<sequence>MASISKKSINKIDKTKHDTLIQNVFCRNKSQRHWIYFSTTSGYQINKGS</sequence>
<protein>
    <submittedName>
        <fullName evidence="1">Uncharacterized protein</fullName>
    </submittedName>
</protein>
<dbReference type="HOGENOM" id="CLU_3143509_0_0_1"/>
<dbReference type="VEuPathDB" id="MicrosporidiaDB:NBO_115g0001"/>
<accession>R0M5B7</accession>
<name>R0M5B7_NOSB1</name>
<reference evidence="1 2" key="1">
    <citation type="journal article" date="2013" name="BMC Genomics">
        <title>Comparative genomics of parasitic silkworm microsporidia reveal an association between genome expansion and host adaptation.</title>
        <authorList>
            <person name="Pan G."/>
            <person name="Xu J."/>
            <person name="Li T."/>
            <person name="Xia Q."/>
            <person name="Liu S.L."/>
            <person name="Zhang G."/>
            <person name="Li S."/>
            <person name="Li C."/>
            <person name="Liu H."/>
            <person name="Yang L."/>
            <person name="Liu T."/>
            <person name="Zhang X."/>
            <person name="Wu Z."/>
            <person name="Fan W."/>
            <person name="Dang X."/>
            <person name="Xiang H."/>
            <person name="Tao M."/>
            <person name="Li Y."/>
            <person name="Hu J."/>
            <person name="Li Z."/>
            <person name="Lin L."/>
            <person name="Luo J."/>
            <person name="Geng L."/>
            <person name="Wang L."/>
            <person name="Long M."/>
            <person name="Wan Y."/>
            <person name="He N."/>
            <person name="Zhang Z."/>
            <person name="Lu C."/>
            <person name="Keeling P.J."/>
            <person name="Wang J."/>
            <person name="Xiang Z."/>
            <person name="Zhou Z."/>
        </authorList>
    </citation>
    <scope>NUCLEOTIDE SEQUENCE [LARGE SCALE GENOMIC DNA]</scope>
    <source>
        <strain evidence="2">CQ1 / CVCC 102059</strain>
    </source>
</reference>
<proteinExistence type="predicted"/>
<evidence type="ECO:0000313" key="2">
    <source>
        <dbReference type="Proteomes" id="UP000016927"/>
    </source>
</evidence>
<keyword evidence="2" id="KW-1185">Reference proteome</keyword>
<evidence type="ECO:0000313" key="1">
    <source>
        <dbReference type="EMBL" id="EOB13204.1"/>
    </source>
</evidence>
<dbReference type="Proteomes" id="UP000016927">
    <property type="component" value="Unassembled WGS sequence"/>
</dbReference>
<gene>
    <name evidence="1" type="ORF">NBO_115g0001</name>
</gene>
<organism evidence="1 2">
    <name type="scientific">Nosema bombycis (strain CQ1 / CVCC 102059)</name>
    <name type="common">Microsporidian parasite</name>
    <name type="synonym">Pebrine of silkworm</name>
    <dbReference type="NCBI Taxonomy" id="578461"/>
    <lineage>
        <taxon>Eukaryota</taxon>
        <taxon>Fungi</taxon>
        <taxon>Fungi incertae sedis</taxon>
        <taxon>Microsporidia</taxon>
        <taxon>Nosematidae</taxon>
        <taxon>Nosema</taxon>
    </lineage>
</organism>
<dbReference type="EMBL" id="KB909023">
    <property type="protein sequence ID" value="EOB13204.1"/>
    <property type="molecule type" value="Genomic_DNA"/>
</dbReference>
<dbReference type="AlphaFoldDB" id="R0M5B7"/>